<accession>A0AC35TGT4</accession>
<name>A0AC35TGT4_9BILA</name>
<sequence length="95" mass="10244">MKFLAVFISLFLLASTVSAGFKCTLCLDAVKELEAYMAANEGSADGAAEWVCKKITGGISILESLCDELFDTEIDHLVKGIQANDPPQKICSEVR</sequence>
<evidence type="ECO:0000313" key="1">
    <source>
        <dbReference type="Proteomes" id="UP000095286"/>
    </source>
</evidence>
<evidence type="ECO:0000313" key="2">
    <source>
        <dbReference type="WBParaSite" id="RSKR_0000044050.1"/>
    </source>
</evidence>
<proteinExistence type="predicted"/>
<reference evidence="2" key="1">
    <citation type="submission" date="2016-11" db="UniProtKB">
        <authorList>
            <consortium name="WormBaseParasite"/>
        </authorList>
    </citation>
    <scope>IDENTIFICATION</scope>
    <source>
        <strain evidence="2">KR3021</strain>
    </source>
</reference>
<dbReference type="Proteomes" id="UP000095286">
    <property type="component" value="Unplaced"/>
</dbReference>
<protein>
    <submittedName>
        <fullName evidence="2">Saposin B-type domain-containing protein</fullName>
    </submittedName>
</protein>
<dbReference type="WBParaSite" id="RSKR_0000044050.1">
    <property type="protein sequence ID" value="RSKR_0000044050.1"/>
    <property type="gene ID" value="RSKR_0000044050"/>
</dbReference>
<organism evidence="1 2">
    <name type="scientific">Rhabditophanes sp. KR3021</name>
    <dbReference type="NCBI Taxonomy" id="114890"/>
    <lineage>
        <taxon>Eukaryota</taxon>
        <taxon>Metazoa</taxon>
        <taxon>Ecdysozoa</taxon>
        <taxon>Nematoda</taxon>
        <taxon>Chromadorea</taxon>
        <taxon>Rhabditida</taxon>
        <taxon>Tylenchina</taxon>
        <taxon>Panagrolaimomorpha</taxon>
        <taxon>Strongyloidoidea</taxon>
        <taxon>Alloionematidae</taxon>
        <taxon>Rhabditophanes</taxon>
    </lineage>
</organism>